<dbReference type="Gene3D" id="3.40.50.720">
    <property type="entry name" value="NAD(P)-binding Rossmann-like Domain"/>
    <property type="match status" value="2"/>
</dbReference>
<evidence type="ECO:0000256" key="4">
    <source>
        <dbReference type="RuleBase" id="RU003719"/>
    </source>
</evidence>
<feature type="compositionally biased region" description="Polar residues" evidence="5">
    <location>
        <begin position="206"/>
        <end position="222"/>
    </location>
</feature>
<dbReference type="GO" id="GO:0051287">
    <property type="term" value="F:NAD binding"/>
    <property type="evidence" value="ECO:0007669"/>
    <property type="project" value="InterPro"/>
</dbReference>
<dbReference type="EMBL" id="MU853784">
    <property type="protein sequence ID" value="KAK3941335.1"/>
    <property type="molecule type" value="Genomic_DNA"/>
</dbReference>
<proteinExistence type="inferred from homology"/>
<dbReference type="CDD" id="cd05198">
    <property type="entry name" value="formate_dh_like"/>
    <property type="match status" value="1"/>
</dbReference>
<dbReference type="PANTHER" id="PTHR43761:SF1">
    <property type="entry name" value="D-ISOMER SPECIFIC 2-HYDROXYACID DEHYDROGENASE CATALYTIC DOMAIN-CONTAINING PROTEIN-RELATED"/>
    <property type="match status" value="1"/>
</dbReference>
<sequence length="367" mass="39663">MEEIRQPAKLPDGNNHEVIVSLESSYYVLPTLDISPKTYEAIEYKHITAKDDVAERIKNASVVVIIICPINAQTLGEAKYLKAVITRTTGTDHIDLDECKRRGITVINAPGAAVEAVSEHAISLYFSARRKLSIFRDALHDFDSSRVNEWKSKGSVAHLLHTPEGKPPPTCSQEVVGMIGYGLIGKHIAALCRALGMKVLISARKPTTTTSDAPNPSASTTPVPDMDMGGVERVPFDTVLRSATVLMLALPLTPSSQHLLSTAELGLMRPDCVVVNISRGGIVDESAAVDALRQGKIYGYATDVFEHEPAGSDKDSVLLAEENRRGLNIEVTPHVAWASATTAENIQALTKSNIEAFIKGVPRNVLV</sequence>
<keyword evidence="9" id="KW-1185">Reference proteome</keyword>
<comment type="caution">
    <text evidence="8">The sequence shown here is derived from an EMBL/GenBank/DDBJ whole genome shotgun (WGS) entry which is preliminary data.</text>
</comment>
<feature type="domain" description="D-isomer specific 2-hydroxyacid dehydrogenase catalytic" evidence="6">
    <location>
        <begin position="38"/>
        <end position="365"/>
    </location>
</feature>
<reference evidence="9" key="1">
    <citation type="journal article" date="2023" name="Mol. Phylogenet. Evol.">
        <title>Genome-scale phylogeny and comparative genomics of the fungal order Sordariales.</title>
        <authorList>
            <person name="Hensen N."/>
            <person name="Bonometti L."/>
            <person name="Westerberg I."/>
            <person name="Brannstrom I.O."/>
            <person name="Guillou S."/>
            <person name="Cros-Aarteil S."/>
            <person name="Calhoun S."/>
            <person name="Haridas S."/>
            <person name="Kuo A."/>
            <person name="Mondo S."/>
            <person name="Pangilinan J."/>
            <person name="Riley R."/>
            <person name="LaButti K."/>
            <person name="Andreopoulos B."/>
            <person name="Lipzen A."/>
            <person name="Chen C."/>
            <person name="Yan M."/>
            <person name="Daum C."/>
            <person name="Ng V."/>
            <person name="Clum A."/>
            <person name="Steindorff A."/>
            <person name="Ohm R.A."/>
            <person name="Martin F."/>
            <person name="Silar P."/>
            <person name="Natvig D.O."/>
            <person name="Lalanne C."/>
            <person name="Gautier V."/>
            <person name="Ament-Velasquez S.L."/>
            <person name="Kruys A."/>
            <person name="Hutchinson M.I."/>
            <person name="Powell A.J."/>
            <person name="Barry K."/>
            <person name="Miller A.N."/>
            <person name="Grigoriev I.V."/>
            <person name="Debuchy R."/>
            <person name="Gladieux P."/>
            <person name="Hiltunen Thoren M."/>
            <person name="Johannesson H."/>
        </authorList>
    </citation>
    <scope>NUCLEOTIDE SEQUENCE [LARGE SCALE GENOMIC DNA]</scope>
    <source>
        <strain evidence="9">CBS 340.73</strain>
    </source>
</reference>
<organism evidence="8 9">
    <name type="scientific">Diplogelasinospora grovesii</name>
    <dbReference type="NCBI Taxonomy" id="303347"/>
    <lineage>
        <taxon>Eukaryota</taxon>
        <taxon>Fungi</taxon>
        <taxon>Dikarya</taxon>
        <taxon>Ascomycota</taxon>
        <taxon>Pezizomycotina</taxon>
        <taxon>Sordariomycetes</taxon>
        <taxon>Sordariomycetidae</taxon>
        <taxon>Sordariales</taxon>
        <taxon>Diplogelasinosporaceae</taxon>
        <taxon>Diplogelasinospora</taxon>
    </lineage>
</organism>
<evidence type="ECO:0000313" key="8">
    <source>
        <dbReference type="EMBL" id="KAK3941335.1"/>
    </source>
</evidence>
<gene>
    <name evidence="8" type="ORF">QBC46DRAFT_382942</name>
</gene>
<dbReference type="InterPro" id="IPR050418">
    <property type="entry name" value="D-iso_2-hydroxyacid_DH_PdxB"/>
</dbReference>
<dbReference type="GO" id="GO:0016616">
    <property type="term" value="F:oxidoreductase activity, acting on the CH-OH group of donors, NAD or NADP as acceptor"/>
    <property type="evidence" value="ECO:0007669"/>
    <property type="project" value="InterPro"/>
</dbReference>
<dbReference type="PROSITE" id="PS00671">
    <property type="entry name" value="D_2_HYDROXYACID_DH_3"/>
    <property type="match status" value="1"/>
</dbReference>
<keyword evidence="2 4" id="KW-0560">Oxidoreductase</keyword>
<dbReference type="SUPFAM" id="SSF51735">
    <property type="entry name" value="NAD(P)-binding Rossmann-fold domains"/>
    <property type="match status" value="1"/>
</dbReference>
<dbReference type="InterPro" id="IPR006139">
    <property type="entry name" value="D-isomer_2_OHA_DH_cat_dom"/>
</dbReference>
<evidence type="ECO:0000259" key="6">
    <source>
        <dbReference type="Pfam" id="PF00389"/>
    </source>
</evidence>
<comment type="similarity">
    <text evidence="1 4">Belongs to the D-isomer specific 2-hydroxyacid dehydrogenase family.</text>
</comment>
<evidence type="ECO:0000313" key="9">
    <source>
        <dbReference type="Proteomes" id="UP001303473"/>
    </source>
</evidence>
<dbReference type="AlphaFoldDB" id="A0AAN6N8X7"/>
<accession>A0AAN6N8X7</accession>
<name>A0AAN6N8X7_9PEZI</name>
<evidence type="ECO:0000256" key="1">
    <source>
        <dbReference type="ARBA" id="ARBA00005854"/>
    </source>
</evidence>
<dbReference type="InterPro" id="IPR036291">
    <property type="entry name" value="NAD(P)-bd_dom_sf"/>
</dbReference>
<evidence type="ECO:0000256" key="2">
    <source>
        <dbReference type="ARBA" id="ARBA00023002"/>
    </source>
</evidence>
<dbReference type="Proteomes" id="UP001303473">
    <property type="component" value="Unassembled WGS sequence"/>
</dbReference>
<dbReference type="InterPro" id="IPR029753">
    <property type="entry name" value="D-isomer_DH_CS"/>
</dbReference>
<dbReference type="PANTHER" id="PTHR43761">
    <property type="entry name" value="D-ISOMER SPECIFIC 2-HYDROXYACID DEHYDROGENASE FAMILY PROTEIN (AFU_ORTHOLOGUE AFUA_1G13630)"/>
    <property type="match status" value="1"/>
</dbReference>
<evidence type="ECO:0000259" key="7">
    <source>
        <dbReference type="Pfam" id="PF02826"/>
    </source>
</evidence>
<feature type="domain" description="D-isomer specific 2-hydroxyacid dehydrogenase NAD-binding" evidence="7">
    <location>
        <begin position="161"/>
        <end position="336"/>
    </location>
</feature>
<evidence type="ECO:0000256" key="5">
    <source>
        <dbReference type="SAM" id="MobiDB-lite"/>
    </source>
</evidence>
<evidence type="ECO:0008006" key="10">
    <source>
        <dbReference type="Google" id="ProtNLM"/>
    </source>
</evidence>
<evidence type="ECO:0000256" key="3">
    <source>
        <dbReference type="ARBA" id="ARBA00023027"/>
    </source>
</evidence>
<keyword evidence="3" id="KW-0520">NAD</keyword>
<dbReference type="SUPFAM" id="SSF52283">
    <property type="entry name" value="Formate/glycerate dehydrogenase catalytic domain-like"/>
    <property type="match status" value="1"/>
</dbReference>
<dbReference type="Pfam" id="PF02826">
    <property type="entry name" value="2-Hacid_dh_C"/>
    <property type="match status" value="1"/>
</dbReference>
<feature type="region of interest" description="Disordered" evidence="5">
    <location>
        <begin position="206"/>
        <end position="228"/>
    </location>
</feature>
<dbReference type="Pfam" id="PF00389">
    <property type="entry name" value="2-Hacid_dh"/>
    <property type="match status" value="1"/>
</dbReference>
<dbReference type="InterPro" id="IPR006140">
    <property type="entry name" value="D-isomer_DH_NAD-bd"/>
</dbReference>
<protein>
    <recommendedName>
        <fullName evidence="10">Glycerate dehydrogenase</fullName>
    </recommendedName>
</protein>